<dbReference type="Proteomes" id="UP001060085">
    <property type="component" value="Linkage Group LG04"/>
</dbReference>
<name>A0ACC0AYP1_CATRO</name>
<sequence length="178" mass="18746">MIAMPSGNLLYLIPPLLPHLVRISQKIQIPSDNPTVSMVVKGPDNPTVSMVVKETVGLATSGGVSAAAFAAVGCSLSELAIASRSFTAAYAAAGWSKSTSLQLAAPVLRSGRGSSNPHNSGIRAWKRLQLSGALVYRQADLSGNSRFQHSKFSEFVDLAQAVAQPLPVYFSVSVILCY</sequence>
<keyword evidence="2" id="KW-1185">Reference proteome</keyword>
<accession>A0ACC0AYP1</accession>
<protein>
    <submittedName>
        <fullName evidence="1">Uncharacterized protein</fullName>
    </submittedName>
</protein>
<gene>
    <name evidence="1" type="ORF">M9H77_16000</name>
</gene>
<comment type="caution">
    <text evidence="1">The sequence shown here is derived from an EMBL/GenBank/DDBJ whole genome shotgun (WGS) entry which is preliminary data.</text>
</comment>
<reference evidence="2" key="1">
    <citation type="journal article" date="2023" name="Nat. Plants">
        <title>Single-cell RNA sequencing provides a high-resolution roadmap for understanding the multicellular compartmentation of specialized metabolism.</title>
        <authorList>
            <person name="Sun S."/>
            <person name="Shen X."/>
            <person name="Li Y."/>
            <person name="Li Y."/>
            <person name="Wang S."/>
            <person name="Li R."/>
            <person name="Zhang H."/>
            <person name="Shen G."/>
            <person name="Guo B."/>
            <person name="Wei J."/>
            <person name="Xu J."/>
            <person name="St-Pierre B."/>
            <person name="Chen S."/>
            <person name="Sun C."/>
        </authorList>
    </citation>
    <scope>NUCLEOTIDE SEQUENCE [LARGE SCALE GENOMIC DNA]</scope>
</reference>
<evidence type="ECO:0000313" key="2">
    <source>
        <dbReference type="Proteomes" id="UP001060085"/>
    </source>
</evidence>
<evidence type="ECO:0000313" key="1">
    <source>
        <dbReference type="EMBL" id="KAI5666147.1"/>
    </source>
</evidence>
<dbReference type="EMBL" id="CM044704">
    <property type="protein sequence ID" value="KAI5666147.1"/>
    <property type="molecule type" value="Genomic_DNA"/>
</dbReference>
<proteinExistence type="predicted"/>
<organism evidence="1 2">
    <name type="scientific">Catharanthus roseus</name>
    <name type="common">Madagascar periwinkle</name>
    <name type="synonym">Vinca rosea</name>
    <dbReference type="NCBI Taxonomy" id="4058"/>
    <lineage>
        <taxon>Eukaryota</taxon>
        <taxon>Viridiplantae</taxon>
        <taxon>Streptophyta</taxon>
        <taxon>Embryophyta</taxon>
        <taxon>Tracheophyta</taxon>
        <taxon>Spermatophyta</taxon>
        <taxon>Magnoliopsida</taxon>
        <taxon>eudicotyledons</taxon>
        <taxon>Gunneridae</taxon>
        <taxon>Pentapetalae</taxon>
        <taxon>asterids</taxon>
        <taxon>lamiids</taxon>
        <taxon>Gentianales</taxon>
        <taxon>Apocynaceae</taxon>
        <taxon>Rauvolfioideae</taxon>
        <taxon>Vinceae</taxon>
        <taxon>Catharanthinae</taxon>
        <taxon>Catharanthus</taxon>
    </lineage>
</organism>